<protein>
    <submittedName>
        <fullName evidence="4">Uncharacterized protein</fullName>
    </submittedName>
</protein>
<dbReference type="GeneID" id="98153327"/>
<evidence type="ECO:0000256" key="3">
    <source>
        <dbReference type="SAM" id="SignalP"/>
    </source>
</evidence>
<keyword evidence="2" id="KW-0812">Transmembrane</keyword>
<evidence type="ECO:0000313" key="5">
    <source>
        <dbReference type="Proteomes" id="UP001610444"/>
    </source>
</evidence>
<feature type="chain" id="PRO_5047129442" evidence="3">
    <location>
        <begin position="25"/>
        <end position="431"/>
    </location>
</feature>
<proteinExistence type="predicted"/>
<reference evidence="4 5" key="1">
    <citation type="submission" date="2024-07" db="EMBL/GenBank/DDBJ databases">
        <title>Section-level genome sequencing and comparative genomics of Aspergillus sections Usti and Cavernicolus.</title>
        <authorList>
            <consortium name="Lawrence Berkeley National Laboratory"/>
            <person name="Nybo J.L."/>
            <person name="Vesth T.C."/>
            <person name="Theobald S."/>
            <person name="Frisvad J.C."/>
            <person name="Larsen T.O."/>
            <person name="Kjaerboelling I."/>
            <person name="Rothschild-Mancinelli K."/>
            <person name="Lyhne E.K."/>
            <person name="Kogle M.E."/>
            <person name="Barry K."/>
            <person name="Clum A."/>
            <person name="Na H."/>
            <person name="Ledsgaard L."/>
            <person name="Lin J."/>
            <person name="Lipzen A."/>
            <person name="Kuo A."/>
            <person name="Riley R."/>
            <person name="Mondo S."/>
            <person name="LaButti K."/>
            <person name="Haridas S."/>
            <person name="Pangalinan J."/>
            <person name="Salamov A.A."/>
            <person name="Simmons B.A."/>
            <person name="Magnuson J.K."/>
            <person name="Chen J."/>
            <person name="Drula E."/>
            <person name="Henrissat B."/>
            <person name="Wiebenga A."/>
            <person name="Lubbers R.J."/>
            <person name="Gomes A.C."/>
            <person name="Macurrencykelacurrency M.R."/>
            <person name="Stajich J."/>
            <person name="Grigoriev I.V."/>
            <person name="Mortensen U.H."/>
            <person name="De vries R.P."/>
            <person name="Baker S.E."/>
            <person name="Andersen M.R."/>
        </authorList>
    </citation>
    <scope>NUCLEOTIDE SEQUENCE [LARGE SCALE GENOMIC DNA]</scope>
    <source>
        <strain evidence="4 5">CBS 756.74</strain>
    </source>
</reference>
<dbReference type="EMBL" id="JBFXLR010000001">
    <property type="protein sequence ID" value="KAL2861953.1"/>
    <property type="molecule type" value="Genomic_DNA"/>
</dbReference>
<evidence type="ECO:0000256" key="1">
    <source>
        <dbReference type="SAM" id="MobiDB-lite"/>
    </source>
</evidence>
<comment type="caution">
    <text evidence="4">The sequence shown here is derived from an EMBL/GenBank/DDBJ whole genome shotgun (WGS) entry which is preliminary data.</text>
</comment>
<sequence>MSLLHSWSLLATFVAGLVPTSVLASICDEPDLPHRNWNISSQARLDELSQCTTLDGKLYIWPSYEGPFVLQNVQNITGDIWEFPTKEGLVPKVTLIELPDLRYVTKVSVDMPTLTKFSAPKLISAEGINIYSPVAGSMVDLPTLRSVDDSITLRGNFSSINLNSLQNATSITICNEECEEPTPESRDALAQELDVDLPSLETAGRLIIRGNISSISTPRLQTITWDGLFLDLLSKRPIPLSFPRLHSVETTMRIEGRVPNLHIPVLRNITFFTLSTSGPSQPKDFRLLTESLRILELDGHFESIDLPNLKSYKYINIKSTGPLSCASLSKELSTHVKSDGSEFECWSPFVPKYEVMMKSEDKATIIGLALIALIAAIVFLGKRKRKLCRCSKEVVPCEESELSLLARPATPGDEESDIHRPPYSSNPRSER</sequence>
<feature type="region of interest" description="Disordered" evidence="1">
    <location>
        <begin position="406"/>
        <end position="431"/>
    </location>
</feature>
<keyword evidence="3" id="KW-0732">Signal</keyword>
<keyword evidence="5" id="KW-1185">Reference proteome</keyword>
<feature type="transmembrane region" description="Helical" evidence="2">
    <location>
        <begin position="363"/>
        <end position="381"/>
    </location>
</feature>
<feature type="signal peptide" evidence="3">
    <location>
        <begin position="1"/>
        <end position="24"/>
    </location>
</feature>
<keyword evidence="2" id="KW-0472">Membrane</keyword>
<evidence type="ECO:0000313" key="4">
    <source>
        <dbReference type="EMBL" id="KAL2861953.1"/>
    </source>
</evidence>
<accession>A0ABR4LBN8</accession>
<keyword evidence="2" id="KW-1133">Transmembrane helix</keyword>
<evidence type="ECO:0000256" key="2">
    <source>
        <dbReference type="SAM" id="Phobius"/>
    </source>
</evidence>
<dbReference type="RefSeq" id="XP_070906043.1">
    <property type="nucleotide sequence ID" value="XM_071038163.1"/>
</dbReference>
<gene>
    <name evidence="4" type="ORF">BJX68DRAFT_223547</name>
</gene>
<organism evidence="4 5">
    <name type="scientific">Aspergillus pseudodeflectus</name>
    <dbReference type="NCBI Taxonomy" id="176178"/>
    <lineage>
        <taxon>Eukaryota</taxon>
        <taxon>Fungi</taxon>
        <taxon>Dikarya</taxon>
        <taxon>Ascomycota</taxon>
        <taxon>Pezizomycotina</taxon>
        <taxon>Eurotiomycetes</taxon>
        <taxon>Eurotiomycetidae</taxon>
        <taxon>Eurotiales</taxon>
        <taxon>Aspergillaceae</taxon>
        <taxon>Aspergillus</taxon>
        <taxon>Aspergillus subgen. Nidulantes</taxon>
    </lineage>
</organism>
<dbReference type="Proteomes" id="UP001610444">
    <property type="component" value="Unassembled WGS sequence"/>
</dbReference>
<dbReference type="SUPFAM" id="SSF52058">
    <property type="entry name" value="L domain-like"/>
    <property type="match status" value="1"/>
</dbReference>
<name>A0ABR4LBN8_9EURO</name>